<comment type="caution">
    <text evidence="1">The sequence shown here is derived from an EMBL/GenBank/DDBJ whole genome shotgun (WGS) entry which is preliminary data.</text>
</comment>
<evidence type="ECO:0008006" key="3">
    <source>
        <dbReference type="Google" id="ProtNLM"/>
    </source>
</evidence>
<keyword evidence="2" id="KW-1185">Reference proteome</keyword>
<proteinExistence type="predicted"/>
<protein>
    <recommendedName>
        <fullName evidence="3">Transcriptional regulator</fullName>
    </recommendedName>
</protein>
<gene>
    <name evidence="1" type="ORF">JJQ90_09695</name>
</gene>
<dbReference type="NCBIfam" id="NF046037">
    <property type="entry name" value="carphisopro"/>
    <property type="match status" value="1"/>
</dbReference>
<organism evidence="1 2">
    <name type="scientific">Falsiroseomonas oleicola</name>
    <dbReference type="NCBI Taxonomy" id="2801474"/>
    <lineage>
        <taxon>Bacteria</taxon>
        <taxon>Pseudomonadati</taxon>
        <taxon>Pseudomonadota</taxon>
        <taxon>Alphaproteobacteria</taxon>
        <taxon>Acetobacterales</taxon>
        <taxon>Roseomonadaceae</taxon>
        <taxon>Falsiroseomonas</taxon>
    </lineage>
</organism>
<dbReference type="RefSeq" id="WP_216874738.1">
    <property type="nucleotide sequence ID" value="NZ_JAERQM010000002.1"/>
</dbReference>
<name>A0ABS6H5L2_9PROT</name>
<dbReference type="EMBL" id="JAERQM010000002">
    <property type="protein sequence ID" value="MBU8543977.1"/>
    <property type="molecule type" value="Genomic_DNA"/>
</dbReference>
<dbReference type="InterPro" id="IPR059216">
    <property type="entry name" value="LeuA_carph_isopro_dom"/>
</dbReference>
<sequence>MTDADLIDALGGATTCARLLGLARGRVAMWRTRGAIPAEHHLALWRIALEREIGWAPPNADALRQLLARPGMDQARVA</sequence>
<reference evidence="1 2" key="1">
    <citation type="submission" date="2021-01" db="EMBL/GenBank/DDBJ databases">
        <title>Roseomonas sp. nov, a bacterium isolated from an oil production mixture in Yumen Oilfield.</title>
        <authorList>
            <person name="Wu D."/>
        </authorList>
    </citation>
    <scope>NUCLEOTIDE SEQUENCE [LARGE SCALE GENOMIC DNA]</scope>
    <source>
        <strain evidence="1 2">ROY-5-3</strain>
    </source>
</reference>
<accession>A0ABS6H5L2</accession>
<dbReference type="Proteomes" id="UP000689967">
    <property type="component" value="Unassembled WGS sequence"/>
</dbReference>
<evidence type="ECO:0000313" key="1">
    <source>
        <dbReference type="EMBL" id="MBU8543977.1"/>
    </source>
</evidence>
<evidence type="ECO:0000313" key="2">
    <source>
        <dbReference type="Proteomes" id="UP000689967"/>
    </source>
</evidence>